<evidence type="ECO:0000256" key="11">
    <source>
        <dbReference type="ARBA" id="ARBA00022771"/>
    </source>
</evidence>
<evidence type="ECO:0000256" key="8">
    <source>
        <dbReference type="ARBA" id="ARBA00022692"/>
    </source>
</evidence>
<evidence type="ECO:0000256" key="26">
    <source>
        <dbReference type="SAM" id="MobiDB-lite"/>
    </source>
</evidence>
<dbReference type="PANTHER" id="PTHR45761:SF7">
    <property type="entry name" value="EXTENDED SYNAPTOTAGMIN-1 ISOFORM X1"/>
    <property type="match status" value="1"/>
</dbReference>
<keyword evidence="6" id="KW-1003">Cell membrane</keyword>
<evidence type="ECO:0000256" key="14">
    <source>
        <dbReference type="ARBA" id="ARBA00022837"/>
    </source>
</evidence>
<feature type="region of interest" description="Disordered" evidence="26">
    <location>
        <begin position="1229"/>
        <end position="1309"/>
    </location>
</feature>
<dbReference type="GO" id="GO:0031210">
    <property type="term" value="F:phosphatidylcholine binding"/>
    <property type="evidence" value="ECO:0007669"/>
    <property type="project" value="TreeGrafter"/>
</dbReference>
<keyword evidence="15" id="KW-0694">RNA-binding</keyword>
<dbReference type="Pfam" id="PF00642">
    <property type="entry name" value="zf-CCCH"/>
    <property type="match status" value="1"/>
</dbReference>
<gene>
    <name evidence="29" type="ORF">D9C73_005002</name>
</gene>
<feature type="zinc finger region" description="C3H1-type" evidence="24">
    <location>
        <begin position="176"/>
        <end position="203"/>
    </location>
</feature>
<keyword evidence="21" id="KW-0539">Nucleus</keyword>
<dbReference type="CDD" id="cd08391">
    <property type="entry name" value="C2A_C2C_Synaptotagmin_like"/>
    <property type="match status" value="4"/>
</dbReference>
<dbReference type="InterPro" id="IPR035892">
    <property type="entry name" value="C2_domain_sf"/>
</dbReference>
<dbReference type="GO" id="GO:0003723">
    <property type="term" value="F:RNA binding"/>
    <property type="evidence" value="ECO:0007669"/>
    <property type="project" value="UniProtKB-KW"/>
</dbReference>
<dbReference type="InterPro" id="IPR039010">
    <property type="entry name" value="Synaptotagmin_SMP"/>
</dbReference>
<dbReference type="PROSITE" id="PS50004">
    <property type="entry name" value="C2"/>
    <property type="match status" value="7"/>
</dbReference>
<keyword evidence="18" id="KW-0445">Lipid transport</keyword>
<evidence type="ECO:0000256" key="4">
    <source>
        <dbReference type="ARBA" id="ARBA00005867"/>
    </source>
</evidence>
<feature type="region of interest" description="Disordered" evidence="26">
    <location>
        <begin position="911"/>
        <end position="946"/>
    </location>
</feature>
<evidence type="ECO:0000256" key="9">
    <source>
        <dbReference type="ARBA" id="ARBA00022723"/>
    </source>
</evidence>
<evidence type="ECO:0000313" key="30">
    <source>
        <dbReference type="Proteomes" id="UP000298787"/>
    </source>
</evidence>
<feature type="compositionally biased region" description="Basic and acidic residues" evidence="26">
    <location>
        <begin position="1614"/>
        <end position="1637"/>
    </location>
</feature>
<evidence type="ECO:0000256" key="7">
    <source>
        <dbReference type="ARBA" id="ARBA00022481"/>
    </source>
</evidence>
<feature type="domain" description="C2" evidence="27">
    <location>
        <begin position="696"/>
        <end position="816"/>
    </location>
</feature>
<evidence type="ECO:0000259" key="27">
    <source>
        <dbReference type="PROSITE" id="PS50004"/>
    </source>
</evidence>
<dbReference type="InterPro" id="IPR037733">
    <property type="entry name" value="Ext_Synaptotagmin_C2A"/>
</dbReference>
<keyword evidence="7" id="KW-0488">Methylation</keyword>
<feature type="region of interest" description="Disordered" evidence="26">
    <location>
        <begin position="147"/>
        <end position="176"/>
    </location>
</feature>
<dbReference type="Pfam" id="PF00168">
    <property type="entry name" value="C2"/>
    <property type="match status" value="8"/>
</dbReference>
<dbReference type="GO" id="GO:0005789">
    <property type="term" value="C:endoplasmic reticulum membrane"/>
    <property type="evidence" value="ECO:0007669"/>
    <property type="project" value="UniProtKB-SubCell"/>
</dbReference>
<evidence type="ECO:0000256" key="6">
    <source>
        <dbReference type="ARBA" id="ARBA00022475"/>
    </source>
</evidence>
<reference evidence="29 30" key="1">
    <citation type="submission" date="2019-01" db="EMBL/GenBank/DDBJ databases">
        <title>Genome Assembly of Collichthys lucidus.</title>
        <authorList>
            <person name="Cai M."/>
            <person name="Xiao S."/>
        </authorList>
    </citation>
    <scope>NUCLEOTIDE SEQUENCE [LARGE SCALE GENOMIC DNA]</scope>
    <source>
        <strain evidence="29">JT15FE1705JMU</strain>
        <tissue evidence="29">Muscle</tissue>
    </source>
</reference>
<feature type="domain" description="C2" evidence="27">
    <location>
        <begin position="934"/>
        <end position="1057"/>
    </location>
</feature>
<keyword evidence="13 24" id="KW-0862">Zinc</keyword>
<evidence type="ECO:0000256" key="1">
    <source>
        <dbReference type="ARBA" id="ARBA00004123"/>
    </source>
</evidence>
<evidence type="ECO:0000256" key="16">
    <source>
        <dbReference type="ARBA" id="ARBA00022989"/>
    </source>
</evidence>
<feature type="domain" description="C2" evidence="27">
    <location>
        <begin position="1451"/>
        <end position="1565"/>
    </location>
</feature>
<organism evidence="29 30">
    <name type="scientific">Collichthys lucidus</name>
    <name type="common">Big head croaker</name>
    <name type="synonym">Sciaena lucida</name>
    <dbReference type="NCBI Taxonomy" id="240159"/>
    <lineage>
        <taxon>Eukaryota</taxon>
        <taxon>Metazoa</taxon>
        <taxon>Chordata</taxon>
        <taxon>Craniata</taxon>
        <taxon>Vertebrata</taxon>
        <taxon>Euteleostomi</taxon>
        <taxon>Actinopterygii</taxon>
        <taxon>Neopterygii</taxon>
        <taxon>Teleostei</taxon>
        <taxon>Neoteleostei</taxon>
        <taxon>Acanthomorphata</taxon>
        <taxon>Eupercaria</taxon>
        <taxon>Sciaenidae</taxon>
        <taxon>Collichthys</taxon>
    </lineage>
</organism>
<dbReference type="SMART" id="SM00239">
    <property type="entry name" value="C2"/>
    <property type="match status" value="8"/>
</dbReference>
<dbReference type="PROSITE" id="PS50103">
    <property type="entry name" value="ZF_C3H1"/>
    <property type="match status" value="3"/>
</dbReference>
<feature type="domain" description="C3H1-type" evidence="28">
    <location>
        <begin position="115"/>
        <end position="141"/>
    </location>
</feature>
<evidence type="ECO:0000256" key="13">
    <source>
        <dbReference type="ARBA" id="ARBA00022833"/>
    </source>
</evidence>
<feature type="zinc finger region" description="C3H1-type" evidence="24">
    <location>
        <begin position="115"/>
        <end position="141"/>
    </location>
</feature>
<comment type="similarity">
    <text evidence="4">Belongs to the extended synaptotagmin family.</text>
</comment>
<keyword evidence="12" id="KW-0256">Endoplasmic reticulum</keyword>
<evidence type="ECO:0000256" key="15">
    <source>
        <dbReference type="ARBA" id="ARBA00022884"/>
    </source>
</evidence>
<accession>A0A4U5UAR6</accession>
<dbReference type="Gene3D" id="3.30.1370.210">
    <property type="match status" value="2"/>
</dbReference>
<dbReference type="GO" id="GO:0008270">
    <property type="term" value="F:zinc ion binding"/>
    <property type="evidence" value="ECO:0007669"/>
    <property type="project" value="UniProtKB-KW"/>
</dbReference>
<proteinExistence type="inferred from homology"/>
<feature type="domain" description="C3H1-type" evidence="28">
    <location>
        <begin position="176"/>
        <end position="203"/>
    </location>
</feature>
<dbReference type="EMBL" id="CM014082">
    <property type="protein sequence ID" value="TKS71546.1"/>
    <property type="molecule type" value="Genomic_DNA"/>
</dbReference>
<dbReference type="SUPFAM" id="SSF49562">
    <property type="entry name" value="C2 domain (Calcium/lipid-binding domain, CaLB)"/>
    <property type="match status" value="9"/>
</dbReference>
<feature type="domain" description="C2" evidence="27">
    <location>
        <begin position="1087"/>
        <end position="1201"/>
    </location>
</feature>
<evidence type="ECO:0000256" key="19">
    <source>
        <dbReference type="ARBA" id="ARBA00023121"/>
    </source>
</evidence>
<dbReference type="GO" id="GO:0035091">
    <property type="term" value="F:phosphatidylinositol binding"/>
    <property type="evidence" value="ECO:0007669"/>
    <property type="project" value="TreeGrafter"/>
</dbReference>
<feature type="compositionally biased region" description="Polar residues" evidence="26">
    <location>
        <begin position="1589"/>
        <end position="1600"/>
    </location>
</feature>
<feature type="compositionally biased region" description="Polar residues" evidence="26">
    <location>
        <begin position="1236"/>
        <end position="1259"/>
    </location>
</feature>
<keyword evidence="20" id="KW-0472">Membrane</keyword>
<dbReference type="Proteomes" id="UP000298787">
    <property type="component" value="Chromosome 5"/>
</dbReference>
<dbReference type="FunFam" id="2.60.40.150:FF:000025">
    <property type="entry name" value="Extended synaptotagmin 2"/>
    <property type="match status" value="4"/>
</dbReference>
<evidence type="ECO:0000259" key="28">
    <source>
        <dbReference type="PROSITE" id="PS50103"/>
    </source>
</evidence>
<keyword evidence="9 24" id="KW-0479">Metal-binding</keyword>
<dbReference type="GO" id="GO:0006869">
    <property type="term" value="P:lipid transport"/>
    <property type="evidence" value="ECO:0007669"/>
    <property type="project" value="UniProtKB-KW"/>
</dbReference>
<dbReference type="FunFam" id="2.60.40.150:FF:000106">
    <property type="entry name" value="extended synaptotagmin-1 isoform X1"/>
    <property type="match status" value="2"/>
</dbReference>
<keyword evidence="14" id="KW-0106">Calcium</keyword>
<dbReference type="InterPro" id="IPR037749">
    <property type="entry name" value="Ext_Synaptotagmin_C2B"/>
</dbReference>
<evidence type="ECO:0000256" key="17">
    <source>
        <dbReference type="ARBA" id="ARBA00023054"/>
    </source>
</evidence>
<feature type="region of interest" description="Disordered" evidence="26">
    <location>
        <begin position="1589"/>
        <end position="1691"/>
    </location>
</feature>
<dbReference type="STRING" id="240159.A0A4U5UAR6"/>
<feature type="zinc finger region" description="C3H1-type" evidence="24">
    <location>
        <begin position="83"/>
        <end position="105"/>
    </location>
</feature>
<dbReference type="CDD" id="cd04050">
    <property type="entry name" value="C2B_Synaptotagmin-like"/>
    <property type="match status" value="2"/>
</dbReference>
<keyword evidence="11 24" id="KW-0863">Zinc-finger</keyword>
<dbReference type="InterPro" id="IPR000008">
    <property type="entry name" value="C2_dom"/>
</dbReference>
<feature type="domain" description="C3H1-type" evidence="28">
    <location>
        <begin position="83"/>
        <end position="105"/>
    </location>
</feature>
<dbReference type="PANTHER" id="PTHR45761">
    <property type="entry name" value="EXTENDED SYNAPTOTAGMIN-LIKE PROTEIN 2, ISOFORM C"/>
    <property type="match status" value="1"/>
</dbReference>
<evidence type="ECO:0000256" key="10">
    <source>
        <dbReference type="ARBA" id="ARBA00022737"/>
    </source>
</evidence>
<evidence type="ECO:0000256" key="22">
    <source>
        <dbReference type="ARBA" id="ARBA00053589"/>
    </source>
</evidence>
<evidence type="ECO:0000256" key="12">
    <source>
        <dbReference type="ARBA" id="ARBA00022824"/>
    </source>
</evidence>
<keyword evidence="10" id="KW-0677">Repeat</keyword>
<feature type="domain" description="C2" evidence="27">
    <location>
        <begin position="1297"/>
        <end position="1421"/>
    </location>
</feature>
<evidence type="ECO:0000256" key="24">
    <source>
        <dbReference type="PROSITE-ProRule" id="PRU00723"/>
    </source>
</evidence>
<feature type="compositionally biased region" description="Gly residues" evidence="26">
    <location>
        <begin position="10"/>
        <end position="50"/>
    </location>
</feature>
<evidence type="ECO:0000256" key="18">
    <source>
        <dbReference type="ARBA" id="ARBA00023055"/>
    </source>
</evidence>
<dbReference type="GO" id="GO:0061817">
    <property type="term" value="P:endoplasmic reticulum-plasma membrane tethering"/>
    <property type="evidence" value="ECO:0007669"/>
    <property type="project" value="InterPro"/>
</dbReference>
<name>A0A4U5UAR6_COLLU</name>
<keyword evidence="16" id="KW-1133">Transmembrane helix</keyword>
<dbReference type="InterPro" id="IPR051634">
    <property type="entry name" value="Extended_Synaptotagmin"/>
</dbReference>
<keyword evidence="5" id="KW-0813">Transport</keyword>
<feature type="region of interest" description="Disordered" evidence="26">
    <location>
        <begin position="445"/>
        <end position="472"/>
    </location>
</feature>
<evidence type="ECO:0000256" key="23">
    <source>
        <dbReference type="ARBA" id="ARBA00067907"/>
    </source>
</evidence>
<feature type="domain" description="C2" evidence="27">
    <location>
        <begin position="1976"/>
        <end position="2101"/>
    </location>
</feature>
<dbReference type="GO" id="GO:0005544">
    <property type="term" value="F:calcium-dependent phospholipid binding"/>
    <property type="evidence" value="ECO:0007669"/>
    <property type="project" value="TreeGrafter"/>
</dbReference>
<dbReference type="GO" id="GO:0005509">
    <property type="term" value="F:calcium ion binding"/>
    <property type="evidence" value="ECO:0007669"/>
    <property type="project" value="TreeGrafter"/>
</dbReference>
<dbReference type="Pfam" id="PF17047">
    <property type="entry name" value="SMP_LBD"/>
    <property type="match status" value="2"/>
</dbReference>
<keyword evidence="30" id="KW-1185">Reference proteome</keyword>
<evidence type="ECO:0000256" key="25">
    <source>
        <dbReference type="SAM" id="Coils"/>
    </source>
</evidence>
<dbReference type="GO" id="GO:0008429">
    <property type="term" value="F:phosphatidylethanolamine binding"/>
    <property type="evidence" value="ECO:0007669"/>
    <property type="project" value="TreeGrafter"/>
</dbReference>
<evidence type="ECO:0000256" key="2">
    <source>
        <dbReference type="ARBA" id="ARBA00004202"/>
    </source>
</evidence>
<keyword evidence="19" id="KW-0446">Lipid-binding</keyword>
<feature type="region of interest" description="Disordered" evidence="26">
    <location>
        <begin position="1"/>
        <end position="50"/>
    </location>
</feature>
<dbReference type="SMART" id="SM00356">
    <property type="entry name" value="ZnF_C3H1"/>
    <property type="match status" value="3"/>
</dbReference>
<feature type="compositionally biased region" description="Basic and acidic residues" evidence="26">
    <location>
        <begin position="1280"/>
        <end position="1289"/>
    </location>
</feature>
<dbReference type="GO" id="GO:0005634">
    <property type="term" value="C:nucleus"/>
    <property type="evidence" value="ECO:0007669"/>
    <property type="project" value="UniProtKB-SubCell"/>
</dbReference>
<sequence length="2101" mass="229770">MPDRDSSYLSGGGGSAGNLGEEVGPGSGLAGGSSEGRGGSGGSVGGNVSGSGSMGGGGALGNGNSCGNGGGGGQGVGLALDGVCRDFIRNVCKRGKRCRFRHPDFNEVPDLGVQKNEFIFCHDHQNKECMRSNCRFVHGSKEDEDYYKKTGRATPQTKRESCSTTGPVPHGSPHSRGEVPICRDFLKGECQRGNKCKFRHVKKDYEYEPTRVGVGGVVGPGASGMVNAGGGIGVGGGGGACGGMQGLVGGGRDPGISGVGGVGVGGMSGCLSISSAGQRRYDRSSCSVYDPLLESGLFDAGSLEASMDHTALQFKRRRLEGLRLADGSGGGHYELGVQAALPPRPLEYRFLEEENSLLRKRVEELKKQVSNLIATNEVLLEQNAQFRSQAKVMTLSSTPAPTEQSLAPPVGCTALAQTIAQGMAPPVSMAPVAVSVAPKIPLCKATKPSQGDSKGAESPSASDAEKKALCPAEAEAPKPKGISAVAVLWTFGKCLGALLPVYLAGYYRVSTSLLVFGMMVYTGWKHAREAKEARLKSAIQFISSEEEYTSRKVSKIKRDLPAWVNFPDVEKVEWLNKVLQQVWPFVGQYLEKLLVETIAPSIRASSTHLQTLSFTKVDMGDKLHGMMRVILEPLIGDVPIVGAVTMFFIKRPKLDINWTGLTNLLDIPGLNIMSDSMIMDAIASFLVLPNRLVVPLVQGLHVAQLRSPLPRGVVRIHLLEAQNLVAGDNYVKGVMAGLSDPYAILRVGPQTFTSKHIDNTHSPKWEEMYEVIVHEVPGQELEVEVYDKDPDQDDFLGRTKLDLGIVKKSIVVDDMKKGNKEPNPMVQLSVQDITRESKTCYTTVNPEWEEAFTFFIQDPRKQDIDIQVKDADRCADLGQSDYPAVPSAVQFKSFSGPMVPVGQRRIGQSYLHQHSSQDEERISSDVSSNLEAGLSKQLPQQTSPHPSFATEGLLRIHVLAGQNLVPKDNLMGGMVKGKSDPYVKINIGGETFTSQVIKSNLNPTWNEMYEVILTELPGQELHVEVFDKDMDMKDDFMGRLKISLKDIIDSQYTDQWYNLSDVKSGRVHLVLEWVPKASESDRLDQVLQFYSRQSYQNKTVPSAGLLFVFIEQADRLPVKKSGKDPKVGADVTLGKISRKTTVCDRTTSPQWNEAFCFLVQDPREDILVIKLSHSWTLPIGSLVVPIRELLSEPELVLDQWFHLDGASPESQVLLRAELKMLIPSKCPGATDKAKVTSVSDPSPAPQKQETDTVLRSSSVDVPPTETVASSVTSREDDDVKETAADAIEEKVEEEESPSPAVAQPPHTSPDLGFASEGLLRIILLEAQTLVAKDKMMGGLIKGKSDPYAKINVGEFAFKSKVIDGNLNPVWNEMYEMVLRPQSGQEVQVELYDKDMDKDDFLGRFKISVADIIQSQYTDQWYTLNDVKSGRVRLILEWVPAVSHNATLDQVMQMQSLQSYHNKAVPSTALLFVYLDRAHSLPFKKSGKEPKAAAELVFGNTTYKTKVCDRSRSPEWNESFYYLVRDPREEMLIVKLSSAWDQPMGSLVVPVRELLSEPELVMDQWMPLDGALPESQILLRAELKILSSRMTEAPQPSVTATTKEEIPSEPTFKAVMEDEKSSEEPTHELVAESSHVEAAEADAPASTEDATPAEPADTHTTPDPFPAAALVEEPTDPEEHPSLPEAAVKGSFEPRQIQTEDSGLDNLAHATVTGLPVDTVGPAEVTEIPKSVLPPHTNPSQDFGKEGLLRIHLLEAQNLVAKDNLMGGMVKGKSDPYVKINIGQVAFKSHVIKENLNPTWNEMYEVVLSGHRNQEIKFEAFDKDLDADDFLGRFSVQLNEVIRSQYTDQVLQLQTLQSYQNKAVPAAALLFVHIERAHSLPLKKSGKEPKAGAELVLGETTYKTKLSSGWDQPMGSLVVLVKDLLAEPELVLDQWFHLDGALPESQILLRAELKILESKMLDLISAGTLPCAAPGPGNGQVKLSLSYASQEKQLSVIVHGCRGLLSQGKDGVDSYVSLMLLPDKSKATKRKTAVKKRDLNPEYNERFEYALPVDETKFRRLSVSVKNNSASFRSRDVIGQVHSERRSRLVALLADVVVVQRR</sequence>
<evidence type="ECO:0000256" key="5">
    <source>
        <dbReference type="ARBA" id="ARBA00022448"/>
    </source>
</evidence>
<evidence type="ECO:0000313" key="29">
    <source>
        <dbReference type="EMBL" id="TKS71546.1"/>
    </source>
</evidence>
<comment type="function">
    <text evidence="22">Specific regulator of miRNA biogenesis. Binds, via the C3H1-type zinc finger domains, to the binding motif 5'-GCAGCGC-3' on microRNA pri-MIR143 and negatively regulates the processing to mature microRNA.</text>
</comment>
<dbReference type="Gene3D" id="2.60.40.150">
    <property type="entry name" value="C2 domain"/>
    <property type="match status" value="8"/>
</dbReference>
<feature type="domain" description="C2" evidence="27">
    <location>
        <begin position="1728"/>
        <end position="1850"/>
    </location>
</feature>
<dbReference type="GO" id="GO:0005886">
    <property type="term" value="C:plasma membrane"/>
    <property type="evidence" value="ECO:0007669"/>
    <property type="project" value="UniProtKB-SubCell"/>
</dbReference>
<dbReference type="InterPro" id="IPR000571">
    <property type="entry name" value="Znf_CCCH"/>
</dbReference>
<evidence type="ECO:0000256" key="3">
    <source>
        <dbReference type="ARBA" id="ARBA00004477"/>
    </source>
</evidence>
<evidence type="ECO:0000256" key="21">
    <source>
        <dbReference type="ARBA" id="ARBA00023242"/>
    </source>
</evidence>
<protein>
    <recommendedName>
        <fullName evidence="23">Zinc finger CCCH domain-containing protein 10</fullName>
    </recommendedName>
</protein>
<dbReference type="FunFam" id="3.30.1370.210:FF:000003">
    <property type="entry name" value="Zinc finger CCCH domain-containing protein 10"/>
    <property type="match status" value="1"/>
</dbReference>
<comment type="subcellular location">
    <subcellularLocation>
        <location evidence="2">Cell membrane</location>
        <topology evidence="2">Peripheral membrane protein</topology>
    </subcellularLocation>
    <subcellularLocation>
        <location evidence="3">Endoplasmic reticulum membrane</location>
        <topology evidence="3">Multi-pass membrane protein</topology>
    </subcellularLocation>
    <subcellularLocation>
        <location evidence="1">Nucleus</location>
    </subcellularLocation>
</comment>
<evidence type="ECO:0000256" key="20">
    <source>
        <dbReference type="ARBA" id="ARBA00023136"/>
    </source>
</evidence>
<keyword evidence="8" id="KW-0812">Transmembrane</keyword>
<feature type="coiled-coil region" evidence="25">
    <location>
        <begin position="348"/>
        <end position="382"/>
    </location>
</feature>
<keyword evidence="17 25" id="KW-0175">Coiled coil</keyword>